<sequence length="99" mass="10468">MFALGIDRKRLYLSLLKSAPTLEEASSSTPRRASFSRVAWKETTVNAKREVSWRVVHARMCTYIHAVAVAAAAAAATTTIAAAAAAVAVAAALLLLLLD</sequence>
<proteinExistence type="predicted"/>
<organism evidence="2 3">
    <name type="scientific">Vespula pensylvanica</name>
    <name type="common">Western yellow jacket</name>
    <name type="synonym">Wasp</name>
    <dbReference type="NCBI Taxonomy" id="30213"/>
    <lineage>
        <taxon>Eukaryota</taxon>
        <taxon>Metazoa</taxon>
        <taxon>Ecdysozoa</taxon>
        <taxon>Arthropoda</taxon>
        <taxon>Hexapoda</taxon>
        <taxon>Insecta</taxon>
        <taxon>Pterygota</taxon>
        <taxon>Neoptera</taxon>
        <taxon>Endopterygota</taxon>
        <taxon>Hymenoptera</taxon>
        <taxon>Apocrita</taxon>
        <taxon>Aculeata</taxon>
        <taxon>Vespoidea</taxon>
        <taxon>Vespidae</taxon>
        <taxon>Vespinae</taxon>
        <taxon>Vespula</taxon>
    </lineage>
</organism>
<comment type="caution">
    <text evidence="2">The sequence shown here is derived from an EMBL/GenBank/DDBJ whole genome shotgun (WGS) entry which is preliminary data.</text>
</comment>
<evidence type="ECO:0000313" key="3">
    <source>
        <dbReference type="Proteomes" id="UP000600918"/>
    </source>
</evidence>
<accession>A0A834N0P3</accession>
<dbReference type="Proteomes" id="UP000600918">
    <property type="component" value="Unassembled WGS sequence"/>
</dbReference>
<evidence type="ECO:0000256" key="1">
    <source>
        <dbReference type="SAM" id="Phobius"/>
    </source>
</evidence>
<name>A0A834N0P3_VESPE</name>
<evidence type="ECO:0000313" key="2">
    <source>
        <dbReference type="EMBL" id="KAF7392385.1"/>
    </source>
</evidence>
<keyword evidence="1" id="KW-0812">Transmembrane</keyword>
<keyword evidence="1" id="KW-0472">Membrane</keyword>
<keyword evidence="1" id="KW-1133">Transmembrane helix</keyword>
<keyword evidence="3" id="KW-1185">Reference proteome</keyword>
<dbReference type="EMBL" id="JACSDY010000022">
    <property type="protein sequence ID" value="KAF7392385.1"/>
    <property type="molecule type" value="Genomic_DNA"/>
</dbReference>
<gene>
    <name evidence="2" type="ORF">H0235_017384</name>
</gene>
<feature type="transmembrane region" description="Helical" evidence="1">
    <location>
        <begin position="80"/>
        <end position="98"/>
    </location>
</feature>
<reference evidence="2" key="1">
    <citation type="journal article" date="2020" name="G3 (Bethesda)">
        <title>High-Quality Assemblies for Three Invasive Social Wasps from the &lt;i&gt;Vespula&lt;/i&gt; Genus.</title>
        <authorList>
            <person name="Harrop T.W.R."/>
            <person name="Guhlin J."/>
            <person name="McLaughlin G.M."/>
            <person name="Permina E."/>
            <person name="Stockwell P."/>
            <person name="Gilligan J."/>
            <person name="Le Lec M.F."/>
            <person name="Gruber M.A.M."/>
            <person name="Quinn O."/>
            <person name="Lovegrove M."/>
            <person name="Duncan E.J."/>
            <person name="Remnant E.J."/>
            <person name="Van Eeckhoven J."/>
            <person name="Graham B."/>
            <person name="Knapp R.A."/>
            <person name="Langford K.W."/>
            <person name="Kronenberg Z."/>
            <person name="Press M.O."/>
            <person name="Eacker S.M."/>
            <person name="Wilson-Rankin E.E."/>
            <person name="Purcell J."/>
            <person name="Lester P.J."/>
            <person name="Dearden P.K."/>
        </authorList>
    </citation>
    <scope>NUCLEOTIDE SEQUENCE</scope>
    <source>
        <strain evidence="2">Volc-1</strain>
    </source>
</reference>
<protein>
    <submittedName>
        <fullName evidence="2">Uncharacterized protein</fullName>
    </submittedName>
</protein>
<dbReference type="AlphaFoldDB" id="A0A834N0P3"/>